<gene>
    <name evidence="5" type="ORF">J0M35_18605</name>
</gene>
<sequence>MSLYRTNSISFFSLMLTALVFFAIPEQSRAESASDVGFEKKQAAAKVYEEKKMYRAAIAEYDLLIAAKEKELKKLNGGKMTWSKDELKIARDLAKLLYKRGSCYRRMGAWDEAMHDFERCNSYGYKGRRLDYFLGEGYAHFGKYKDALRHLKMVLASPDKDNLDRDQLANLYSLSATAYDGIGDQKNKLDCLNNAIAVAEKPARFLKERAFYFQNNKQWQKAVDDFNRCETLQGLTISSYYGRGRCFMELAKYDQAALDFSSCIELEPERGGYYAARAAAYEKSGKKELALADRRKVAEIGEDFALPLRPNKNSAKGRLPSNSN</sequence>
<evidence type="ECO:0000256" key="2">
    <source>
        <dbReference type="ARBA" id="ARBA00022803"/>
    </source>
</evidence>
<accession>A0A8J7PQB5</accession>
<evidence type="ECO:0000313" key="6">
    <source>
        <dbReference type="Proteomes" id="UP000664277"/>
    </source>
</evidence>
<evidence type="ECO:0000256" key="3">
    <source>
        <dbReference type="PROSITE-ProRule" id="PRU00339"/>
    </source>
</evidence>
<keyword evidence="4" id="KW-0732">Signal</keyword>
<dbReference type="EMBL" id="JAFLCK010000037">
    <property type="protein sequence ID" value="MBN8662387.1"/>
    <property type="molecule type" value="Genomic_DNA"/>
</dbReference>
<evidence type="ECO:0000256" key="4">
    <source>
        <dbReference type="SAM" id="SignalP"/>
    </source>
</evidence>
<dbReference type="Pfam" id="PF13181">
    <property type="entry name" value="TPR_8"/>
    <property type="match status" value="1"/>
</dbReference>
<proteinExistence type="predicted"/>
<name>A0A8J7PQB5_9BACT</name>
<organism evidence="5 6">
    <name type="scientific">Candidatus Obscuribacter phosphatis</name>
    <dbReference type="NCBI Taxonomy" id="1906157"/>
    <lineage>
        <taxon>Bacteria</taxon>
        <taxon>Bacillati</taxon>
        <taxon>Candidatus Melainabacteria</taxon>
        <taxon>Candidatus Obscuribacterales</taxon>
        <taxon>Candidatus Obscuribacteraceae</taxon>
        <taxon>Candidatus Obscuribacter</taxon>
    </lineage>
</organism>
<dbReference type="AlphaFoldDB" id="A0A8J7PQB5"/>
<evidence type="ECO:0008006" key="7">
    <source>
        <dbReference type="Google" id="ProtNLM"/>
    </source>
</evidence>
<feature type="repeat" description="TPR" evidence="3">
    <location>
        <begin position="237"/>
        <end position="270"/>
    </location>
</feature>
<dbReference type="Gene3D" id="1.25.40.10">
    <property type="entry name" value="Tetratricopeptide repeat domain"/>
    <property type="match status" value="3"/>
</dbReference>
<dbReference type="SMART" id="SM00028">
    <property type="entry name" value="TPR"/>
    <property type="match status" value="6"/>
</dbReference>
<dbReference type="PROSITE" id="PS50005">
    <property type="entry name" value="TPR"/>
    <property type="match status" value="1"/>
</dbReference>
<dbReference type="InterPro" id="IPR011990">
    <property type="entry name" value="TPR-like_helical_dom_sf"/>
</dbReference>
<dbReference type="PANTHER" id="PTHR44858">
    <property type="entry name" value="TETRATRICOPEPTIDE REPEAT PROTEIN 6"/>
    <property type="match status" value="1"/>
</dbReference>
<feature type="chain" id="PRO_5035263004" description="Tetratricopeptide repeat protein" evidence="4">
    <location>
        <begin position="24"/>
        <end position="324"/>
    </location>
</feature>
<reference evidence="5" key="1">
    <citation type="submission" date="2021-02" db="EMBL/GenBank/DDBJ databases">
        <title>Genome-Resolved Metagenomics of a Microbial Community Performing Photosynthetic Biological Nutrient Removal.</title>
        <authorList>
            <person name="Mcdaniel E.A."/>
        </authorList>
    </citation>
    <scope>NUCLEOTIDE SEQUENCE</scope>
    <source>
        <strain evidence="5">UWPOB_OBS1</strain>
    </source>
</reference>
<comment type="caution">
    <text evidence="5">The sequence shown here is derived from an EMBL/GenBank/DDBJ whole genome shotgun (WGS) entry which is preliminary data.</text>
</comment>
<evidence type="ECO:0000313" key="5">
    <source>
        <dbReference type="EMBL" id="MBN8662387.1"/>
    </source>
</evidence>
<keyword evidence="2 3" id="KW-0802">TPR repeat</keyword>
<dbReference type="Proteomes" id="UP000664277">
    <property type="component" value="Unassembled WGS sequence"/>
</dbReference>
<evidence type="ECO:0000256" key="1">
    <source>
        <dbReference type="ARBA" id="ARBA00022737"/>
    </source>
</evidence>
<dbReference type="Pfam" id="PF13174">
    <property type="entry name" value="TPR_6"/>
    <property type="match status" value="1"/>
</dbReference>
<dbReference type="PANTHER" id="PTHR44858:SF1">
    <property type="entry name" value="UDP-N-ACETYLGLUCOSAMINE--PEPTIDE N-ACETYLGLUCOSAMINYLTRANSFERASE SPINDLY-RELATED"/>
    <property type="match status" value="1"/>
</dbReference>
<keyword evidence="1" id="KW-0677">Repeat</keyword>
<dbReference type="InterPro" id="IPR050498">
    <property type="entry name" value="Ycf3"/>
</dbReference>
<dbReference type="SUPFAM" id="SSF48452">
    <property type="entry name" value="TPR-like"/>
    <property type="match status" value="2"/>
</dbReference>
<protein>
    <recommendedName>
        <fullName evidence="7">Tetratricopeptide repeat protein</fullName>
    </recommendedName>
</protein>
<dbReference type="InterPro" id="IPR019734">
    <property type="entry name" value="TPR_rpt"/>
</dbReference>
<feature type="signal peptide" evidence="4">
    <location>
        <begin position="1"/>
        <end position="23"/>
    </location>
</feature>